<gene>
    <name evidence="1" type="ORF">CLV49_0559</name>
</gene>
<dbReference type="AlphaFoldDB" id="A0A2P8GSM2"/>
<protein>
    <submittedName>
        <fullName evidence="1">Uncharacterized protein</fullName>
    </submittedName>
</protein>
<evidence type="ECO:0000313" key="1">
    <source>
        <dbReference type="EMBL" id="PSL36957.1"/>
    </source>
</evidence>
<dbReference type="EMBL" id="PYAU01000001">
    <property type="protein sequence ID" value="PSL36957.1"/>
    <property type="molecule type" value="Genomic_DNA"/>
</dbReference>
<accession>A0A2P8GSM2</accession>
<evidence type="ECO:0000313" key="2">
    <source>
        <dbReference type="Proteomes" id="UP000241203"/>
    </source>
</evidence>
<reference evidence="1 2" key="1">
    <citation type="submission" date="2018-03" db="EMBL/GenBank/DDBJ databases">
        <title>Genomic Encyclopedia of Archaeal and Bacterial Type Strains, Phase II (KMG-II): from individual species to whole genera.</title>
        <authorList>
            <person name="Goeker M."/>
        </authorList>
    </citation>
    <scope>NUCLEOTIDE SEQUENCE [LARGE SCALE GENOMIC DNA]</scope>
    <source>
        <strain evidence="1 2">DSM 21548</strain>
    </source>
</reference>
<sequence length="37" mass="3852">MVPALQALGSVGLRLYVSGIGAASTVAFEDYRVVALR</sequence>
<dbReference type="Proteomes" id="UP000241203">
    <property type="component" value="Unassembled WGS sequence"/>
</dbReference>
<comment type="caution">
    <text evidence="1">The sequence shown here is derived from an EMBL/GenBank/DDBJ whole genome shotgun (WGS) entry which is preliminary data.</text>
</comment>
<organism evidence="1 2">
    <name type="scientific">Labedella gwakjiensis</name>
    <dbReference type="NCBI Taxonomy" id="390269"/>
    <lineage>
        <taxon>Bacteria</taxon>
        <taxon>Bacillati</taxon>
        <taxon>Actinomycetota</taxon>
        <taxon>Actinomycetes</taxon>
        <taxon>Micrococcales</taxon>
        <taxon>Microbacteriaceae</taxon>
        <taxon>Labedella</taxon>
    </lineage>
</organism>
<name>A0A2P8GSM2_9MICO</name>
<proteinExistence type="predicted"/>